<feature type="coiled-coil region" evidence="1">
    <location>
        <begin position="28"/>
        <end position="158"/>
    </location>
</feature>
<dbReference type="Proteomes" id="UP000008281">
    <property type="component" value="Unassembled WGS sequence"/>
</dbReference>
<dbReference type="OMA" id="ANEDYCK"/>
<dbReference type="KEGG" id="crq:GCK72_019950"/>
<dbReference type="CTD" id="9819436"/>
<evidence type="ECO:0000313" key="4">
    <source>
        <dbReference type="Proteomes" id="UP000008281"/>
    </source>
</evidence>
<evidence type="ECO:0000256" key="1">
    <source>
        <dbReference type="SAM" id="Coils"/>
    </source>
</evidence>
<accession>E3LJL7</accession>
<protein>
    <submittedName>
        <fullName evidence="3">Uncharacterized protein</fullName>
    </submittedName>
</protein>
<keyword evidence="1" id="KW-0175">Coiled coil</keyword>
<evidence type="ECO:0000256" key="2">
    <source>
        <dbReference type="SAM" id="MobiDB-lite"/>
    </source>
</evidence>
<feature type="region of interest" description="Disordered" evidence="2">
    <location>
        <begin position="401"/>
        <end position="420"/>
    </location>
</feature>
<dbReference type="EMBL" id="DS268409">
    <property type="protein sequence ID" value="EFO95022.1"/>
    <property type="molecule type" value="Genomic_DNA"/>
</dbReference>
<feature type="compositionally biased region" description="Basic and acidic residues" evidence="2">
    <location>
        <begin position="407"/>
        <end position="420"/>
    </location>
</feature>
<dbReference type="HOGENOM" id="CLU_654241_0_0_1"/>
<reference evidence="3" key="1">
    <citation type="submission" date="2007-07" db="EMBL/GenBank/DDBJ databases">
        <title>PCAP assembly of the Caenorhabditis remanei genome.</title>
        <authorList>
            <consortium name="The Caenorhabditis remanei Sequencing Consortium"/>
            <person name="Wilson R.K."/>
        </authorList>
    </citation>
    <scope>NUCLEOTIDE SEQUENCE [LARGE SCALE GENOMIC DNA]</scope>
    <source>
        <strain evidence="3">PB4641</strain>
    </source>
</reference>
<organism evidence="4">
    <name type="scientific">Caenorhabditis remanei</name>
    <name type="common">Caenorhabditis vulgaris</name>
    <dbReference type="NCBI Taxonomy" id="31234"/>
    <lineage>
        <taxon>Eukaryota</taxon>
        <taxon>Metazoa</taxon>
        <taxon>Ecdysozoa</taxon>
        <taxon>Nematoda</taxon>
        <taxon>Chromadorea</taxon>
        <taxon>Rhabditida</taxon>
        <taxon>Rhabditina</taxon>
        <taxon>Rhabditomorpha</taxon>
        <taxon>Rhabditoidea</taxon>
        <taxon>Rhabditidae</taxon>
        <taxon>Peloderinae</taxon>
        <taxon>Caenorhabditis</taxon>
    </lineage>
</organism>
<dbReference type="RefSeq" id="XP_003116126.2">
    <property type="nucleotide sequence ID" value="XM_003116078.2"/>
</dbReference>
<dbReference type="AlphaFoldDB" id="E3LJL7"/>
<dbReference type="InParanoid" id="E3LJL7"/>
<sequence>MNAAAQVGFFVLYTGSQVALKVYETRAMREFRRQQEELRRQYEEDMMEMLRTWQTEHNTAMEEAQQQSDERHRTAINDRDARLAEMQKQIDKMQTDNDETMKKLKRKYDEKIEERRWEFAEKTEQNALAHNQHLEHLNEQQKIEKADAERALETCKIEHAEEVRLLNEETEKFKTERKVIGNRLMKEMEKQIEDFHRKNETLNRENEKLSILAAEERRSHQETENELQSRMISDSISTVTKSLTLAANEDYCKRYQEVLKPIDDITSAISEAEAYYKKAKYKTSLIKPGSISVFEQDMKAGIQKWKYKMDEFCQYSISASNVDPEILRSLMKITGDIDKMISNFDASEMEIMSNAYNDGDLETMESQIKLLKGFKDNLINSKSEYLQIPLKIMEDTSALPPQMSQMKLEEKVGSELEKPE</sequence>
<feature type="coiled-coil region" evidence="1">
    <location>
        <begin position="185"/>
        <end position="226"/>
    </location>
</feature>
<dbReference type="GeneID" id="9819436"/>
<gene>
    <name evidence="3" type="ORF">CRE_09158</name>
</gene>
<keyword evidence="4" id="KW-1185">Reference proteome</keyword>
<proteinExistence type="predicted"/>
<name>E3LJL7_CAERE</name>
<evidence type="ECO:0000313" key="3">
    <source>
        <dbReference type="EMBL" id="EFO95022.1"/>
    </source>
</evidence>
<dbReference type="eggNOG" id="ENOG502TKJ9">
    <property type="taxonomic scope" value="Eukaryota"/>
</dbReference>